<protein>
    <recommendedName>
        <fullName evidence="1">PAS fold-4 domain-containing protein</fullName>
    </recommendedName>
</protein>
<dbReference type="Proteomes" id="UP000186819">
    <property type="component" value="Unassembled WGS sequence"/>
</dbReference>
<dbReference type="InterPro" id="IPR035965">
    <property type="entry name" value="PAS-like_dom_sf"/>
</dbReference>
<dbReference type="EMBL" id="FTMD01000017">
    <property type="protein sequence ID" value="SIR48722.1"/>
    <property type="molecule type" value="Genomic_DNA"/>
</dbReference>
<dbReference type="Pfam" id="PF08448">
    <property type="entry name" value="PAS_4"/>
    <property type="match status" value="1"/>
</dbReference>
<evidence type="ECO:0000313" key="2">
    <source>
        <dbReference type="EMBL" id="SIR48722.1"/>
    </source>
</evidence>
<dbReference type="AlphaFoldDB" id="A0A1N7BBL3"/>
<keyword evidence="3" id="KW-1185">Reference proteome</keyword>
<name>A0A1N7BBL3_9RHOO</name>
<gene>
    <name evidence="2" type="ORF">SAMN05421829_11727</name>
</gene>
<evidence type="ECO:0000313" key="3">
    <source>
        <dbReference type="Proteomes" id="UP000186819"/>
    </source>
</evidence>
<dbReference type="SUPFAM" id="SSF55785">
    <property type="entry name" value="PYP-like sensor domain (PAS domain)"/>
    <property type="match status" value="1"/>
</dbReference>
<dbReference type="OrthoDB" id="9181677at2"/>
<evidence type="ECO:0000259" key="1">
    <source>
        <dbReference type="Pfam" id="PF08448"/>
    </source>
</evidence>
<reference evidence="3" key="1">
    <citation type="submission" date="2017-01" db="EMBL/GenBank/DDBJ databases">
        <authorList>
            <person name="Varghese N."/>
            <person name="Submissions S."/>
        </authorList>
    </citation>
    <scope>NUCLEOTIDE SEQUENCE [LARGE SCALE GENOMIC DNA]</scope>
    <source>
        <strain evidence="3">ATCC 51758</strain>
    </source>
</reference>
<dbReference type="Gene3D" id="3.30.450.20">
    <property type="entry name" value="PAS domain"/>
    <property type="match status" value="1"/>
</dbReference>
<feature type="domain" description="PAS fold-4" evidence="1">
    <location>
        <begin position="25"/>
        <end position="129"/>
    </location>
</feature>
<accession>A0A1N7BBL3</accession>
<organism evidence="2 3">
    <name type="scientific">Aromatoleum tolulyticum</name>
    <dbReference type="NCBI Taxonomy" id="34027"/>
    <lineage>
        <taxon>Bacteria</taxon>
        <taxon>Pseudomonadati</taxon>
        <taxon>Pseudomonadota</taxon>
        <taxon>Betaproteobacteria</taxon>
        <taxon>Rhodocyclales</taxon>
        <taxon>Rhodocyclaceae</taxon>
        <taxon>Aromatoleum</taxon>
    </lineage>
</organism>
<dbReference type="STRING" id="34027.SAMN05421829_11727"/>
<sequence>MHLADLPYTIDALVRYGDFLSGLEVGILSHTLDGEIEYANDTARSLLGFHGLAGLGLDNTWALLDADGGHLALSELPAVKALCLGSAVRGGVVGCLLGGELHLLRMDALPVSGRDGRIARVVTAFRDVTPPAVLQDMPAAGEGAANQVIRS</sequence>
<proteinExistence type="predicted"/>
<dbReference type="InterPro" id="IPR013656">
    <property type="entry name" value="PAS_4"/>
</dbReference>
<dbReference type="RefSeq" id="WP_076603911.1">
    <property type="nucleotide sequence ID" value="NZ_FTMD01000017.1"/>
</dbReference>